<accession>A0AAN5I372</accession>
<dbReference type="PANTHER" id="PTHR24416:SF583">
    <property type="entry name" value="RECEPTOR PROTEIN-TYROSINE KINASE"/>
    <property type="match status" value="1"/>
</dbReference>
<dbReference type="AlphaFoldDB" id="A0AAN5I372"/>
<dbReference type="PROSITE" id="PS50011">
    <property type="entry name" value="PROTEIN_KINASE_DOM"/>
    <property type="match status" value="1"/>
</dbReference>
<evidence type="ECO:0000313" key="2">
    <source>
        <dbReference type="EMBL" id="GMR49306.1"/>
    </source>
</evidence>
<dbReference type="Gene3D" id="1.10.510.10">
    <property type="entry name" value="Transferase(Phosphotransferase) domain 1"/>
    <property type="match status" value="1"/>
</dbReference>
<dbReference type="GO" id="GO:0005886">
    <property type="term" value="C:plasma membrane"/>
    <property type="evidence" value="ECO:0007669"/>
    <property type="project" value="TreeGrafter"/>
</dbReference>
<evidence type="ECO:0000259" key="1">
    <source>
        <dbReference type="PROSITE" id="PS50011"/>
    </source>
</evidence>
<dbReference type="GO" id="GO:0007169">
    <property type="term" value="P:cell surface receptor protein tyrosine kinase signaling pathway"/>
    <property type="evidence" value="ECO:0007669"/>
    <property type="project" value="TreeGrafter"/>
</dbReference>
<proteinExistence type="predicted"/>
<feature type="non-terminal residue" evidence="2">
    <location>
        <position position="1"/>
    </location>
</feature>
<dbReference type="Proteomes" id="UP001328107">
    <property type="component" value="Unassembled WGS sequence"/>
</dbReference>
<evidence type="ECO:0000313" key="3">
    <source>
        <dbReference type="Proteomes" id="UP001328107"/>
    </source>
</evidence>
<organism evidence="2 3">
    <name type="scientific">Pristionchus mayeri</name>
    <dbReference type="NCBI Taxonomy" id="1317129"/>
    <lineage>
        <taxon>Eukaryota</taxon>
        <taxon>Metazoa</taxon>
        <taxon>Ecdysozoa</taxon>
        <taxon>Nematoda</taxon>
        <taxon>Chromadorea</taxon>
        <taxon>Rhabditida</taxon>
        <taxon>Rhabditina</taxon>
        <taxon>Diplogasteromorpha</taxon>
        <taxon>Diplogasteroidea</taxon>
        <taxon>Neodiplogasteridae</taxon>
        <taxon>Pristionchus</taxon>
    </lineage>
</organism>
<sequence>ENGDLLNFMRERRKHMLENPDEIESGAIITIKKQLMFAIQIAYGLEYLTSRGFIHRDIAARNILVDR</sequence>
<feature type="non-terminal residue" evidence="2">
    <location>
        <position position="67"/>
    </location>
</feature>
<dbReference type="InterPro" id="IPR008266">
    <property type="entry name" value="Tyr_kinase_AS"/>
</dbReference>
<gene>
    <name evidence="2" type="ORF">PMAYCL1PPCAC_19501</name>
</gene>
<name>A0AAN5I372_9BILA</name>
<dbReference type="PROSITE" id="PS00109">
    <property type="entry name" value="PROTEIN_KINASE_TYR"/>
    <property type="match status" value="1"/>
</dbReference>
<dbReference type="PANTHER" id="PTHR24416">
    <property type="entry name" value="TYROSINE-PROTEIN KINASE RECEPTOR"/>
    <property type="match status" value="1"/>
</dbReference>
<dbReference type="GO" id="GO:0043235">
    <property type="term" value="C:receptor complex"/>
    <property type="evidence" value="ECO:0007669"/>
    <property type="project" value="TreeGrafter"/>
</dbReference>
<dbReference type="InterPro" id="IPR001245">
    <property type="entry name" value="Ser-Thr/Tyr_kinase_cat_dom"/>
</dbReference>
<dbReference type="GO" id="GO:0004714">
    <property type="term" value="F:transmembrane receptor protein tyrosine kinase activity"/>
    <property type="evidence" value="ECO:0007669"/>
    <property type="project" value="TreeGrafter"/>
</dbReference>
<protein>
    <recommendedName>
        <fullName evidence="1">Protein kinase domain-containing protein</fullName>
    </recommendedName>
</protein>
<dbReference type="InterPro" id="IPR011009">
    <property type="entry name" value="Kinase-like_dom_sf"/>
</dbReference>
<dbReference type="InterPro" id="IPR050122">
    <property type="entry name" value="RTK"/>
</dbReference>
<dbReference type="EMBL" id="BTRK01000004">
    <property type="protein sequence ID" value="GMR49306.1"/>
    <property type="molecule type" value="Genomic_DNA"/>
</dbReference>
<dbReference type="InterPro" id="IPR000719">
    <property type="entry name" value="Prot_kinase_dom"/>
</dbReference>
<feature type="domain" description="Protein kinase" evidence="1">
    <location>
        <begin position="1"/>
        <end position="67"/>
    </location>
</feature>
<dbReference type="SUPFAM" id="SSF56112">
    <property type="entry name" value="Protein kinase-like (PK-like)"/>
    <property type="match status" value="1"/>
</dbReference>
<dbReference type="GO" id="GO:0005524">
    <property type="term" value="F:ATP binding"/>
    <property type="evidence" value="ECO:0007669"/>
    <property type="project" value="InterPro"/>
</dbReference>
<keyword evidence="3" id="KW-1185">Reference proteome</keyword>
<dbReference type="Pfam" id="PF07714">
    <property type="entry name" value="PK_Tyr_Ser-Thr"/>
    <property type="match status" value="1"/>
</dbReference>
<reference evidence="3" key="1">
    <citation type="submission" date="2022-10" db="EMBL/GenBank/DDBJ databases">
        <title>Genome assembly of Pristionchus species.</title>
        <authorList>
            <person name="Yoshida K."/>
            <person name="Sommer R.J."/>
        </authorList>
    </citation>
    <scope>NUCLEOTIDE SEQUENCE [LARGE SCALE GENOMIC DNA]</scope>
    <source>
        <strain evidence="3">RS5460</strain>
    </source>
</reference>
<comment type="caution">
    <text evidence="2">The sequence shown here is derived from an EMBL/GenBank/DDBJ whole genome shotgun (WGS) entry which is preliminary data.</text>
</comment>